<evidence type="ECO:0000313" key="3">
    <source>
        <dbReference type="RefSeq" id="XP_033773726.1"/>
    </source>
</evidence>
<name>A0A6P8PDT1_GEOSA</name>
<reference evidence="3" key="1">
    <citation type="submission" date="2025-08" db="UniProtKB">
        <authorList>
            <consortium name="RefSeq"/>
        </authorList>
    </citation>
    <scope>IDENTIFICATION</scope>
</reference>
<evidence type="ECO:0000256" key="1">
    <source>
        <dbReference type="SAM" id="MobiDB-lite"/>
    </source>
</evidence>
<proteinExistence type="predicted"/>
<feature type="compositionally biased region" description="Basic and acidic residues" evidence="1">
    <location>
        <begin position="181"/>
        <end position="191"/>
    </location>
</feature>
<dbReference type="GeneID" id="117347219"/>
<dbReference type="RefSeq" id="XP_033773726.1">
    <property type="nucleotide sequence ID" value="XM_033917835.1"/>
</dbReference>
<gene>
    <name evidence="3" type="primary">LOC117347219</name>
</gene>
<accession>A0A6P8PDT1</accession>
<organism evidence="2 3">
    <name type="scientific">Geotrypetes seraphini</name>
    <name type="common">Gaboon caecilian</name>
    <name type="synonym">Caecilia seraphini</name>
    <dbReference type="NCBI Taxonomy" id="260995"/>
    <lineage>
        <taxon>Eukaryota</taxon>
        <taxon>Metazoa</taxon>
        <taxon>Chordata</taxon>
        <taxon>Craniata</taxon>
        <taxon>Vertebrata</taxon>
        <taxon>Euteleostomi</taxon>
        <taxon>Amphibia</taxon>
        <taxon>Gymnophiona</taxon>
        <taxon>Geotrypetes</taxon>
    </lineage>
</organism>
<dbReference type="OrthoDB" id="10409744at2759"/>
<protein>
    <submittedName>
        <fullName evidence="3">Uncharacterized protein LOC117347219 isoform X1</fullName>
    </submittedName>
</protein>
<feature type="region of interest" description="Disordered" evidence="1">
    <location>
        <begin position="288"/>
        <end position="311"/>
    </location>
</feature>
<feature type="region of interest" description="Disordered" evidence="1">
    <location>
        <begin position="14"/>
        <end position="62"/>
    </location>
</feature>
<sequence>MSTMLQLFHNLVGRRSRLQNRDDGETLGDPKQWPQLAQDPQEQGDTPETRGHSPIAMKLESLGSCSDGPLSLGGSPLLGEATGLWMGDSQDWMGTGVTSEQKEPVQGEKQEGEGQEDRGKSLVERAPSEPCNEKPGKEKREKASKASPQVLCASDDTSSLAMAMGSLEISAEVSSAEEESERLLKDTPPEEVPKALSPWNKLLHMCNKLKRSQVSTVPVNMGDSEVMEGSSMNLIDYKAALISPQCPSTMQSKNALGPIEAHMVKSQTSLLWMKEDEMETELLGQSEALLHQTSMVSNEKEAEHTGKRAED</sequence>
<dbReference type="AlphaFoldDB" id="A0A6P8PDT1"/>
<feature type="region of interest" description="Disordered" evidence="1">
    <location>
        <begin position="171"/>
        <end position="191"/>
    </location>
</feature>
<evidence type="ECO:0000313" key="2">
    <source>
        <dbReference type="Proteomes" id="UP000515159"/>
    </source>
</evidence>
<feature type="compositionally biased region" description="Basic and acidic residues" evidence="1">
    <location>
        <begin position="298"/>
        <end position="311"/>
    </location>
</feature>
<feature type="region of interest" description="Disordered" evidence="1">
    <location>
        <begin position="81"/>
        <end position="150"/>
    </location>
</feature>
<dbReference type="InParanoid" id="A0A6P8PDT1"/>
<dbReference type="KEGG" id="gsh:117347219"/>
<feature type="compositionally biased region" description="Basic and acidic residues" evidence="1">
    <location>
        <begin position="100"/>
        <end position="144"/>
    </location>
</feature>
<keyword evidence="2" id="KW-1185">Reference proteome</keyword>
<dbReference type="Proteomes" id="UP000515159">
    <property type="component" value="Chromosome 13"/>
</dbReference>